<keyword evidence="1" id="KW-0547">Nucleotide-binding</keyword>
<evidence type="ECO:0000256" key="1">
    <source>
        <dbReference type="ARBA" id="ARBA00022741"/>
    </source>
</evidence>
<comment type="caution">
    <text evidence="4">The sequence shown here is derived from an EMBL/GenBank/DDBJ whole genome shotgun (WGS) entry which is preliminary data.</text>
</comment>
<accession>X1VV11</accession>
<dbReference type="AlphaFoldDB" id="X1VV11"/>
<organism evidence="4">
    <name type="scientific">marine sediment metagenome</name>
    <dbReference type="NCBI Taxonomy" id="412755"/>
    <lineage>
        <taxon>unclassified sequences</taxon>
        <taxon>metagenomes</taxon>
        <taxon>ecological metagenomes</taxon>
    </lineage>
</organism>
<evidence type="ECO:0000256" key="2">
    <source>
        <dbReference type="ARBA" id="ARBA00022840"/>
    </source>
</evidence>
<dbReference type="Gene3D" id="1.10.150.300">
    <property type="entry name" value="TGS-like domain"/>
    <property type="match status" value="1"/>
</dbReference>
<dbReference type="Gene3D" id="3.40.50.300">
    <property type="entry name" value="P-loop containing nucleotide triphosphate hydrolases"/>
    <property type="match status" value="1"/>
</dbReference>
<dbReference type="PANTHER" id="PTHR23305:SF18">
    <property type="entry name" value="OBG-TYPE G DOMAIN-CONTAINING PROTEIN"/>
    <property type="match status" value="1"/>
</dbReference>
<dbReference type="FunFam" id="1.10.150.300:FF:000001">
    <property type="entry name" value="Ribosome-binding ATPase YchF"/>
    <property type="match status" value="1"/>
</dbReference>
<evidence type="ECO:0008006" key="5">
    <source>
        <dbReference type="Google" id="ProtNLM"/>
    </source>
</evidence>
<keyword evidence="2" id="KW-0067">ATP-binding</keyword>
<dbReference type="InterPro" id="IPR027417">
    <property type="entry name" value="P-loop_NTPase"/>
</dbReference>
<reference evidence="4" key="1">
    <citation type="journal article" date="2014" name="Front. Microbiol.">
        <title>High frequency of phylogenetically diverse reductive dehalogenase-homologous genes in deep subseafloor sedimentary metagenomes.</title>
        <authorList>
            <person name="Kawai M."/>
            <person name="Futagami T."/>
            <person name="Toyoda A."/>
            <person name="Takaki Y."/>
            <person name="Nishi S."/>
            <person name="Hori S."/>
            <person name="Arai W."/>
            <person name="Tsubouchi T."/>
            <person name="Morono Y."/>
            <person name="Uchiyama I."/>
            <person name="Ito T."/>
            <person name="Fujiyama A."/>
            <person name="Inagaki F."/>
            <person name="Takami H."/>
        </authorList>
    </citation>
    <scope>NUCLEOTIDE SEQUENCE</scope>
    <source>
        <strain evidence="4">Expedition CK06-06</strain>
    </source>
</reference>
<feature type="non-terminal residue" evidence="4">
    <location>
        <position position="256"/>
    </location>
</feature>
<gene>
    <name evidence="4" type="ORF">S12H4_44244</name>
</gene>
<dbReference type="GO" id="GO:0016887">
    <property type="term" value="F:ATP hydrolysis activity"/>
    <property type="evidence" value="ECO:0007669"/>
    <property type="project" value="TreeGrafter"/>
</dbReference>
<dbReference type="EMBL" id="BARW01027248">
    <property type="protein sequence ID" value="GAJ14200.1"/>
    <property type="molecule type" value="Genomic_DNA"/>
</dbReference>
<keyword evidence="3" id="KW-0175">Coiled coil</keyword>
<evidence type="ECO:0000256" key="3">
    <source>
        <dbReference type="SAM" id="Coils"/>
    </source>
</evidence>
<dbReference type="SUPFAM" id="SSF52540">
    <property type="entry name" value="P-loop containing nucleoside triphosphate hydrolases"/>
    <property type="match status" value="1"/>
</dbReference>
<sequence>LFNLLTGAKIEVKAYESGKKEPNLRTCPVPDLRLEKIWSLSPEKEKKPATVDFIDLAGISFGEVKNTTYLNYLRKADGLTHVIRGFLEAQIPHPKGKINPEEDIHSMEDELTLSDLVSIESRLEKLEKELKKTKNPEEEKEKEFLLRLRAHLEKGQALREIELSPEEEKLISSFAFLSQKPLIHMINVDEKDIPLVENPEKIYSSQKKRVTALAFCGKIEAEIMELEDEERETFLSEYGLEKLSAPKFLKASYNLL</sequence>
<name>X1VV11_9ZZZZ</name>
<feature type="coiled-coil region" evidence="3">
    <location>
        <begin position="116"/>
        <end position="143"/>
    </location>
</feature>
<feature type="non-terminal residue" evidence="4">
    <location>
        <position position="1"/>
    </location>
</feature>
<dbReference type="InterPro" id="IPR012675">
    <property type="entry name" value="Beta-grasp_dom_sf"/>
</dbReference>
<protein>
    <recommendedName>
        <fullName evidence="5">OBG-type G domain-containing protein</fullName>
    </recommendedName>
</protein>
<dbReference type="GO" id="GO:0005737">
    <property type="term" value="C:cytoplasm"/>
    <property type="evidence" value="ECO:0007669"/>
    <property type="project" value="TreeGrafter"/>
</dbReference>
<dbReference type="PANTHER" id="PTHR23305">
    <property type="entry name" value="OBG GTPASE FAMILY"/>
    <property type="match status" value="1"/>
</dbReference>
<dbReference type="GO" id="GO:0005524">
    <property type="term" value="F:ATP binding"/>
    <property type="evidence" value="ECO:0007669"/>
    <property type="project" value="UniProtKB-KW"/>
</dbReference>
<evidence type="ECO:0000313" key="4">
    <source>
        <dbReference type="EMBL" id="GAJ14200.1"/>
    </source>
</evidence>
<dbReference type="Gene3D" id="3.10.20.30">
    <property type="match status" value="1"/>
</dbReference>
<proteinExistence type="predicted"/>
<dbReference type="InterPro" id="IPR023192">
    <property type="entry name" value="TGS-like_dom_sf"/>
</dbReference>